<dbReference type="EMBL" id="JAXUIC010000007">
    <property type="protein sequence ID" value="KAK4582117.1"/>
    <property type="molecule type" value="Genomic_DNA"/>
</dbReference>
<proteinExistence type="inferred from homology"/>
<dbReference type="Gene3D" id="1.10.630.10">
    <property type="entry name" value="Cytochrome P450"/>
    <property type="match status" value="1"/>
</dbReference>
<dbReference type="PRINTS" id="PR00385">
    <property type="entry name" value="P450"/>
</dbReference>
<evidence type="ECO:0000256" key="10">
    <source>
        <dbReference type="ARBA" id="ARBA00023136"/>
    </source>
</evidence>
<evidence type="ECO:0000256" key="3">
    <source>
        <dbReference type="ARBA" id="ARBA00022617"/>
    </source>
</evidence>
<evidence type="ECO:0000313" key="14">
    <source>
        <dbReference type="Proteomes" id="UP001324115"/>
    </source>
</evidence>
<keyword evidence="8 11" id="KW-0408">Iron</keyword>
<gene>
    <name evidence="13" type="ORF">RGQ29_025331</name>
</gene>
<evidence type="ECO:0000256" key="1">
    <source>
        <dbReference type="ARBA" id="ARBA00004167"/>
    </source>
</evidence>
<dbReference type="Pfam" id="PF00067">
    <property type="entry name" value="p450"/>
    <property type="match status" value="1"/>
</dbReference>
<dbReference type="AlphaFoldDB" id="A0AAN7IPR7"/>
<reference evidence="13 14" key="1">
    <citation type="journal article" date="2023" name="G3 (Bethesda)">
        <title>A haplotype-resolved chromosome-scale genome for Quercus rubra L. provides insights into the genetics of adaptive traits for red oak species.</title>
        <authorList>
            <person name="Kapoor B."/>
            <person name="Jenkins J."/>
            <person name="Schmutz J."/>
            <person name="Zhebentyayeva T."/>
            <person name="Kuelheim C."/>
            <person name="Coggeshall M."/>
            <person name="Heim C."/>
            <person name="Lasky J.R."/>
            <person name="Leites L."/>
            <person name="Islam-Faridi N."/>
            <person name="Romero-Severson J."/>
            <person name="DeLeo V.L."/>
            <person name="Lucas S.M."/>
            <person name="Lazic D."/>
            <person name="Gailing O."/>
            <person name="Carlson J."/>
            <person name="Staton M."/>
        </authorList>
    </citation>
    <scope>NUCLEOTIDE SEQUENCE [LARGE SCALE GENOMIC DNA]</scope>
    <source>
        <strain evidence="13">Pseudo-F2</strain>
    </source>
</reference>
<keyword evidence="9 12" id="KW-0503">Monooxygenase</keyword>
<evidence type="ECO:0000256" key="6">
    <source>
        <dbReference type="ARBA" id="ARBA00022989"/>
    </source>
</evidence>
<evidence type="ECO:0008006" key="15">
    <source>
        <dbReference type="Google" id="ProtNLM"/>
    </source>
</evidence>
<dbReference type="PRINTS" id="PR00463">
    <property type="entry name" value="EP450I"/>
</dbReference>
<organism evidence="13 14">
    <name type="scientific">Quercus rubra</name>
    <name type="common">Northern red oak</name>
    <name type="synonym">Quercus borealis</name>
    <dbReference type="NCBI Taxonomy" id="3512"/>
    <lineage>
        <taxon>Eukaryota</taxon>
        <taxon>Viridiplantae</taxon>
        <taxon>Streptophyta</taxon>
        <taxon>Embryophyta</taxon>
        <taxon>Tracheophyta</taxon>
        <taxon>Spermatophyta</taxon>
        <taxon>Magnoliopsida</taxon>
        <taxon>eudicotyledons</taxon>
        <taxon>Gunneridae</taxon>
        <taxon>Pentapetalae</taxon>
        <taxon>rosids</taxon>
        <taxon>fabids</taxon>
        <taxon>Fagales</taxon>
        <taxon>Fagaceae</taxon>
        <taxon>Quercus</taxon>
    </lineage>
</organism>
<dbReference type="GO" id="GO:0016705">
    <property type="term" value="F:oxidoreductase activity, acting on paired donors, with incorporation or reduction of molecular oxygen"/>
    <property type="evidence" value="ECO:0007669"/>
    <property type="project" value="InterPro"/>
</dbReference>
<dbReference type="PROSITE" id="PS00086">
    <property type="entry name" value="CYTOCHROME_P450"/>
    <property type="match status" value="1"/>
</dbReference>
<keyword evidence="6" id="KW-1133">Transmembrane helix</keyword>
<dbReference type="GO" id="GO:0005506">
    <property type="term" value="F:iron ion binding"/>
    <property type="evidence" value="ECO:0007669"/>
    <property type="project" value="InterPro"/>
</dbReference>
<evidence type="ECO:0000256" key="4">
    <source>
        <dbReference type="ARBA" id="ARBA00022692"/>
    </source>
</evidence>
<evidence type="ECO:0000313" key="13">
    <source>
        <dbReference type="EMBL" id="KAK4582117.1"/>
    </source>
</evidence>
<evidence type="ECO:0000256" key="7">
    <source>
        <dbReference type="ARBA" id="ARBA00023002"/>
    </source>
</evidence>
<sequence>MEQGLVAEMWWSLVVIGVCSVLIRVCHEVWLKPRRIKSMLWRQGIRGPQPSFPYGNISEMQKIQFSMINNTSDGQPVSENWTHSLFPYLQQWRQEYGPVYMYSTGSKQHLYVSDPELLRELRLKSLNNSFDLGRSSYRGRPFQPLVGDGIIGANGSNWAYQRKLIAPKFFLSKVKNMVGVIELSTIAMMKTWENRIIESEGGVTDMIIDEDLKSLSADIISRACFGSSYSQGNQIFSKITSLQYALSKQSVLLGLFNFRFLPTKCNREIWRLKKEVDTQILKVVKDCQQKIHKGTIPEKNLLQLTLESAVASDDKVPREFNFKTDRFIVDLCKNIYFAGHETTAVAASWILMLLALHPEWQERVRTEILEVCGDQLSNLFQDMEAFHKLKMLTMVIQEGIRLYGPSVVTSREAFADIKLGEFVVPKGVHLWFFAPALHCDPENWGLDALEFKPERFAHGISKACKYPQAYIPFGFGSRLCIGQTFALLELKVVLSLILSNFSFSLSPEYRHSPVYKLVLTPQHGERLLVTKLQGSHLGSGL</sequence>
<comment type="subcellular location">
    <subcellularLocation>
        <location evidence="1">Membrane</location>
        <topology evidence="1">Single-pass membrane protein</topology>
    </subcellularLocation>
</comment>
<protein>
    <recommendedName>
        <fullName evidence="15">Cytochrome P450</fullName>
    </recommendedName>
</protein>
<evidence type="ECO:0000256" key="8">
    <source>
        <dbReference type="ARBA" id="ARBA00023004"/>
    </source>
</evidence>
<name>A0AAN7IPR7_QUERU</name>
<dbReference type="InterPro" id="IPR017972">
    <property type="entry name" value="Cyt_P450_CS"/>
</dbReference>
<evidence type="ECO:0000256" key="2">
    <source>
        <dbReference type="ARBA" id="ARBA00010617"/>
    </source>
</evidence>
<evidence type="ECO:0000256" key="5">
    <source>
        <dbReference type="ARBA" id="ARBA00022723"/>
    </source>
</evidence>
<comment type="caution">
    <text evidence="13">The sequence shown here is derived from an EMBL/GenBank/DDBJ whole genome shotgun (WGS) entry which is preliminary data.</text>
</comment>
<keyword evidence="14" id="KW-1185">Reference proteome</keyword>
<dbReference type="GO" id="GO:0016020">
    <property type="term" value="C:membrane"/>
    <property type="evidence" value="ECO:0007669"/>
    <property type="project" value="UniProtKB-SubCell"/>
</dbReference>
<dbReference type="InterPro" id="IPR002401">
    <property type="entry name" value="Cyt_P450_E_grp-I"/>
</dbReference>
<dbReference type="SUPFAM" id="SSF48264">
    <property type="entry name" value="Cytochrome P450"/>
    <property type="match status" value="1"/>
</dbReference>
<dbReference type="InterPro" id="IPR036396">
    <property type="entry name" value="Cyt_P450_sf"/>
</dbReference>
<dbReference type="GO" id="GO:0004497">
    <property type="term" value="F:monooxygenase activity"/>
    <property type="evidence" value="ECO:0007669"/>
    <property type="project" value="UniProtKB-KW"/>
</dbReference>
<dbReference type="InterPro" id="IPR001128">
    <property type="entry name" value="Cyt_P450"/>
</dbReference>
<evidence type="ECO:0000256" key="9">
    <source>
        <dbReference type="ARBA" id="ARBA00023033"/>
    </source>
</evidence>
<keyword evidence="4" id="KW-0812">Transmembrane</keyword>
<keyword evidence="7 12" id="KW-0560">Oxidoreductase</keyword>
<evidence type="ECO:0000256" key="11">
    <source>
        <dbReference type="PIRSR" id="PIRSR602401-1"/>
    </source>
</evidence>
<dbReference type="InterPro" id="IPR050665">
    <property type="entry name" value="Cytochrome_P450_Monooxygen"/>
</dbReference>
<dbReference type="Proteomes" id="UP001324115">
    <property type="component" value="Unassembled WGS sequence"/>
</dbReference>
<keyword evidence="3 11" id="KW-0349">Heme</keyword>
<keyword evidence="10" id="KW-0472">Membrane</keyword>
<feature type="binding site" description="axial binding residue" evidence="11">
    <location>
        <position position="480"/>
    </location>
    <ligand>
        <name>heme</name>
        <dbReference type="ChEBI" id="CHEBI:30413"/>
    </ligand>
    <ligandPart>
        <name>Fe</name>
        <dbReference type="ChEBI" id="CHEBI:18248"/>
    </ligandPart>
</feature>
<accession>A0AAN7IPR7</accession>
<keyword evidence="5 11" id="KW-0479">Metal-binding</keyword>
<comment type="cofactor">
    <cofactor evidence="11">
        <name>heme</name>
        <dbReference type="ChEBI" id="CHEBI:30413"/>
    </cofactor>
</comment>
<evidence type="ECO:0000256" key="12">
    <source>
        <dbReference type="RuleBase" id="RU000461"/>
    </source>
</evidence>
<dbReference type="PANTHER" id="PTHR24282">
    <property type="entry name" value="CYTOCHROME P450 FAMILY MEMBER"/>
    <property type="match status" value="1"/>
</dbReference>
<dbReference type="PANTHER" id="PTHR24282:SF130">
    <property type="entry name" value="CYTOCHROME P450 FAMILY PROTEIN"/>
    <property type="match status" value="1"/>
</dbReference>
<comment type="similarity">
    <text evidence="2 12">Belongs to the cytochrome P450 family.</text>
</comment>
<dbReference type="GO" id="GO:0020037">
    <property type="term" value="F:heme binding"/>
    <property type="evidence" value="ECO:0007669"/>
    <property type="project" value="InterPro"/>
</dbReference>